<reference evidence="2 3" key="1">
    <citation type="journal article" date="2018" name="Nat. Ecol. Evol.">
        <title>Pezizomycetes genomes reveal the molecular basis of ectomycorrhizal truffle lifestyle.</title>
        <authorList>
            <person name="Murat C."/>
            <person name="Payen T."/>
            <person name="Noel B."/>
            <person name="Kuo A."/>
            <person name="Morin E."/>
            <person name="Chen J."/>
            <person name="Kohler A."/>
            <person name="Krizsan K."/>
            <person name="Balestrini R."/>
            <person name="Da Silva C."/>
            <person name="Montanini B."/>
            <person name="Hainaut M."/>
            <person name="Levati E."/>
            <person name="Barry K.W."/>
            <person name="Belfiori B."/>
            <person name="Cichocki N."/>
            <person name="Clum A."/>
            <person name="Dockter R.B."/>
            <person name="Fauchery L."/>
            <person name="Guy J."/>
            <person name="Iotti M."/>
            <person name="Le Tacon F."/>
            <person name="Lindquist E.A."/>
            <person name="Lipzen A."/>
            <person name="Malagnac F."/>
            <person name="Mello A."/>
            <person name="Molinier V."/>
            <person name="Miyauchi S."/>
            <person name="Poulain J."/>
            <person name="Riccioni C."/>
            <person name="Rubini A."/>
            <person name="Sitrit Y."/>
            <person name="Splivallo R."/>
            <person name="Traeger S."/>
            <person name="Wang M."/>
            <person name="Zifcakova L."/>
            <person name="Wipf D."/>
            <person name="Zambonelli A."/>
            <person name="Paolocci F."/>
            <person name="Nowrousian M."/>
            <person name="Ottonello S."/>
            <person name="Baldrian P."/>
            <person name="Spatafora J.W."/>
            <person name="Henrissat B."/>
            <person name="Nagy L.G."/>
            <person name="Aury J.M."/>
            <person name="Wincker P."/>
            <person name="Grigoriev I.V."/>
            <person name="Bonfante P."/>
            <person name="Martin F.M."/>
        </authorList>
    </citation>
    <scope>NUCLEOTIDE SEQUENCE [LARGE SCALE GENOMIC DNA]</scope>
    <source>
        <strain evidence="2 3">RN42</strain>
    </source>
</reference>
<keyword evidence="3" id="KW-1185">Reference proteome</keyword>
<feature type="region of interest" description="Disordered" evidence="1">
    <location>
        <begin position="155"/>
        <end position="180"/>
    </location>
</feature>
<dbReference type="Proteomes" id="UP000275078">
    <property type="component" value="Unassembled WGS sequence"/>
</dbReference>
<name>A0A3N4HS77_ASCIM</name>
<protein>
    <submittedName>
        <fullName evidence="2">Uncharacterized protein</fullName>
    </submittedName>
</protein>
<organism evidence="2 3">
    <name type="scientific">Ascobolus immersus RN42</name>
    <dbReference type="NCBI Taxonomy" id="1160509"/>
    <lineage>
        <taxon>Eukaryota</taxon>
        <taxon>Fungi</taxon>
        <taxon>Dikarya</taxon>
        <taxon>Ascomycota</taxon>
        <taxon>Pezizomycotina</taxon>
        <taxon>Pezizomycetes</taxon>
        <taxon>Pezizales</taxon>
        <taxon>Ascobolaceae</taxon>
        <taxon>Ascobolus</taxon>
    </lineage>
</organism>
<gene>
    <name evidence="2" type="ORF">BJ508DRAFT_364982</name>
</gene>
<accession>A0A3N4HS77</accession>
<evidence type="ECO:0000256" key="1">
    <source>
        <dbReference type="SAM" id="MobiDB-lite"/>
    </source>
</evidence>
<sequence>MFTDDINKNPYLTVNRCPFPYKILRRLSLLSLQNIASYFLRILYDQSSSQPQRTWNSTSPPEEDELESRSLDVVHLERRIKALEVDNTLSQDLKSVLEDRKAEINLSEKLDQLIERDDRIEELFALRASDLEKLAAVNESFLQEMVLMKKEIAKLQASQQQQRSNSGPSHESSGSATCQS</sequence>
<feature type="compositionally biased region" description="Low complexity" evidence="1">
    <location>
        <begin position="164"/>
        <end position="180"/>
    </location>
</feature>
<evidence type="ECO:0000313" key="2">
    <source>
        <dbReference type="EMBL" id="RPA76559.1"/>
    </source>
</evidence>
<proteinExistence type="predicted"/>
<dbReference type="AlphaFoldDB" id="A0A3N4HS77"/>
<evidence type="ECO:0000313" key="3">
    <source>
        <dbReference type="Proteomes" id="UP000275078"/>
    </source>
</evidence>
<dbReference type="EMBL" id="ML119742">
    <property type="protein sequence ID" value="RPA76559.1"/>
    <property type="molecule type" value="Genomic_DNA"/>
</dbReference>